<keyword evidence="2" id="KW-0732">Signal</keyword>
<evidence type="ECO:0000313" key="3">
    <source>
        <dbReference type="EMBL" id="NMO78241.1"/>
    </source>
</evidence>
<gene>
    <name evidence="3" type="primary">ypjB</name>
    <name evidence="3" type="ORF">HHU08_14740</name>
</gene>
<name>A0A7Y0PND6_9BACI</name>
<evidence type="ECO:0000256" key="2">
    <source>
        <dbReference type="SAM" id="SignalP"/>
    </source>
</evidence>
<comment type="caution">
    <text evidence="3">The sequence shown here is derived from an EMBL/GenBank/DDBJ whole genome shotgun (WGS) entry which is preliminary data.</text>
</comment>
<reference evidence="3 4" key="1">
    <citation type="submission" date="2020-04" db="EMBL/GenBank/DDBJ databases">
        <title>Bacillus sp. UniB3 isolated from commercial digestive syrup.</title>
        <authorList>
            <person name="Thorat V."/>
            <person name="Kirdat K."/>
            <person name="Tiwarekar B."/>
            <person name="Yadav A."/>
        </authorList>
    </citation>
    <scope>NUCLEOTIDE SEQUENCE [LARGE SCALE GENOMIC DNA]</scope>
    <source>
        <strain evidence="3 4">UniB3</strain>
    </source>
</reference>
<sequence length="270" mass="31126">MKAKLVMLLMILILLLPISYSVYADQKSPAKELDELDTLSDEVLQLVRSERYEDAKKILDYFSNQFSSATVNGSAFTLDERRILTGTHDEAVEAITNPSINNDERINSVTKFRLAVDAVSSGEQPLWTQMEEPVMTTYRDMKDAIISEDKERFNEKLDSFLSLYQIIHPSLKLDVSTTQFQELNSLVEFMNTYRLQVFNQKGQLEEVSQLEGELQDVFNQLYEDEADPSLWWVIISTGSIIILTLSYVGWRKYLGDKAEKRQAKQKRDNI</sequence>
<feature type="signal peptide" evidence="2">
    <location>
        <begin position="1"/>
        <end position="24"/>
    </location>
</feature>
<keyword evidence="1" id="KW-0812">Transmembrane</keyword>
<feature type="chain" id="PRO_5030896273" evidence="2">
    <location>
        <begin position="25"/>
        <end position="270"/>
    </location>
</feature>
<dbReference type="InterPro" id="IPR014231">
    <property type="entry name" value="Spore_YpjB"/>
</dbReference>
<evidence type="ECO:0000256" key="1">
    <source>
        <dbReference type="SAM" id="Phobius"/>
    </source>
</evidence>
<keyword evidence="4" id="KW-1185">Reference proteome</keyword>
<dbReference type="EMBL" id="JABBPK010000001">
    <property type="protein sequence ID" value="NMO78241.1"/>
    <property type="molecule type" value="Genomic_DNA"/>
</dbReference>
<protein>
    <submittedName>
        <fullName evidence="3">Sporulation protein YpjB</fullName>
    </submittedName>
</protein>
<dbReference type="RefSeq" id="WP_016203052.1">
    <property type="nucleotide sequence ID" value="NZ_JABBPK010000001.1"/>
</dbReference>
<dbReference type="AlphaFoldDB" id="A0A7Y0PND6"/>
<dbReference type="Proteomes" id="UP000588491">
    <property type="component" value="Unassembled WGS sequence"/>
</dbReference>
<proteinExistence type="predicted"/>
<feature type="transmembrane region" description="Helical" evidence="1">
    <location>
        <begin position="230"/>
        <end position="250"/>
    </location>
</feature>
<dbReference type="NCBIfam" id="TIGR02878">
    <property type="entry name" value="spore_ypjB"/>
    <property type="match status" value="1"/>
</dbReference>
<accession>A0A7Y0PND6</accession>
<dbReference type="Pfam" id="PF09577">
    <property type="entry name" value="Spore_YpjB"/>
    <property type="match status" value="1"/>
</dbReference>
<evidence type="ECO:0000313" key="4">
    <source>
        <dbReference type="Proteomes" id="UP000588491"/>
    </source>
</evidence>
<keyword evidence="1" id="KW-0472">Membrane</keyword>
<keyword evidence="1" id="KW-1133">Transmembrane helix</keyword>
<organism evidence="3 4">
    <name type="scientific">Niallia alba</name>
    <dbReference type="NCBI Taxonomy" id="2729105"/>
    <lineage>
        <taxon>Bacteria</taxon>
        <taxon>Bacillati</taxon>
        <taxon>Bacillota</taxon>
        <taxon>Bacilli</taxon>
        <taxon>Bacillales</taxon>
        <taxon>Bacillaceae</taxon>
        <taxon>Niallia</taxon>
    </lineage>
</organism>